<dbReference type="NCBIfam" id="TIGR01009">
    <property type="entry name" value="rpsC_bact"/>
    <property type="match status" value="1"/>
</dbReference>
<dbReference type="GO" id="GO:0006412">
    <property type="term" value="P:translation"/>
    <property type="evidence" value="ECO:0007669"/>
    <property type="project" value="UniProtKB-UniRule"/>
</dbReference>
<proteinExistence type="inferred from homology"/>
<dbReference type="GO" id="GO:0003723">
    <property type="term" value="F:RNA binding"/>
    <property type="evidence" value="ECO:0007669"/>
    <property type="project" value="InterPro"/>
</dbReference>
<comment type="similarity">
    <text evidence="1 5 6">Belongs to the universal ribosomal protein uS3 family.</text>
</comment>
<dbReference type="PANTHER" id="PTHR11760">
    <property type="entry name" value="30S/40S RIBOSOMAL PROTEIN S3"/>
    <property type="match status" value="1"/>
</dbReference>
<dbReference type="EMBL" id="MN427927">
    <property type="protein sequence ID" value="QQP17291.1"/>
    <property type="molecule type" value="Genomic_DNA"/>
</dbReference>
<comment type="subunit">
    <text evidence="5 7">Part of the 30S ribosomal subunit.</text>
</comment>
<dbReference type="InterPro" id="IPR015946">
    <property type="entry name" value="KH_dom-like_a/b"/>
</dbReference>
<dbReference type="PROSITE" id="PS00548">
    <property type="entry name" value="RIBOSOMAL_S3"/>
    <property type="match status" value="1"/>
</dbReference>
<dbReference type="Pfam" id="PF00189">
    <property type="entry name" value="Ribosomal_S3_C"/>
    <property type="match status" value="1"/>
</dbReference>
<dbReference type="SUPFAM" id="SSF54821">
    <property type="entry name" value="Ribosomal protein S3 C-terminal domain"/>
    <property type="match status" value="1"/>
</dbReference>
<dbReference type="InterPro" id="IPR036419">
    <property type="entry name" value="Ribosomal_S3_C_sf"/>
</dbReference>
<dbReference type="GO" id="GO:0003735">
    <property type="term" value="F:structural constituent of ribosome"/>
    <property type="evidence" value="ECO:0007669"/>
    <property type="project" value="InterPro"/>
</dbReference>
<evidence type="ECO:0000256" key="1">
    <source>
        <dbReference type="ARBA" id="ARBA00010761"/>
    </source>
</evidence>
<name>A0A7T8G019_9TRAC</name>
<evidence type="ECO:0000256" key="7">
    <source>
        <dbReference type="RuleBase" id="RU003626"/>
    </source>
</evidence>
<dbReference type="InterPro" id="IPR005704">
    <property type="entry name" value="Ribosomal_uS3_bac-typ"/>
</dbReference>
<evidence type="ECO:0000256" key="2">
    <source>
        <dbReference type="ARBA" id="ARBA00022980"/>
    </source>
</evidence>
<dbReference type="AlphaFoldDB" id="A0A7T8G019"/>
<dbReference type="HAMAP" id="MF_01309_B">
    <property type="entry name" value="Ribosomal_uS3_B"/>
    <property type="match status" value="1"/>
</dbReference>
<feature type="domain" description="Small ribosomal subunit protein uS3 C-terminal" evidence="8">
    <location>
        <begin position="130"/>
        <end position="211"/>
    </location>
</feature>
<dbReference type="PANTHER" id="PTHR11760:SF19">
    <property type="entry name" value="SMALL RIBOSOMAL SUBUNIT PROTEIN US3C"/>
    <property type="match status" value="1"/>
</dbReference>
<evidence type="ECO:0000256" key="3">
    <source>
        <dbReference type="ARBA" id="ARBA00023274"/>
    </source>
</evidence>
<reference evidence="9" key="1">
    <citation type="journal article" date="2020" name="Mol. Phylogenet. Evol.">
        <title>Plastome-based phylogenomics resolves the placement of the sanguinolenta group in the spikemoss of lycophyte (Selaginellaceae).</title>
        <authorList>
            <person name="Zhang H.-R."/>
            <person name="Wei R."/>
            <person name="Xiang Q.-P."/>
            <person name="Zhang X.-C."/>
        </authorList>
    </citation>
    <scope>NUCLEOTIDE SEQUENCE</scope>
</reference>
<keyword evidence="2 5" id="KW-0689">Ribosomal protein</keyword>
<geneLocation type="chloroplast" evidence="9"/>
<dbReference type="Gene3D" id="3.30.1140.32">
    <property type="entry name" value="Ribosomal protein S3, C-terminal domain"/>
    <property type="match status" value="1"/>
</dbReference>
<sequence length="219" mass="24775">MHPLGFRLGITRNYHPSWFARPKVYPEYIAEDIKVRDCPGAYARSRRMRDNSPGVDGIGRVSIRRKTDLPLVEVHTESPAVLIKSHNLGIEKLRLSVQKAVSGRIDKVHVTMAGMAKPYGEPDVLAKYMALQLGNRVAFRRTVKKTIELAGKCGRKGIKIQISGRLNGAEIARTEWAREGRVPLHTLRAPIDYYYYPAKTVYGVLGIKIWILREKSKRG</sequence>
<dbReference type="GO" id="GO:0009507">
    <property type="term" value="C:chloroplast"/>
    <property type="evidence" value="ECO:0007669"/>
    <property type="project" value="UniProtKB-SubCell"/>
</dbReference>
<dbReference type="InterPro" id="IPR057258">
    <property type="entry name" value="Ribosomal_uS3"/>
</dbReference>
<organism evidence="9">
    <name type="scientific">Megaloselaginella exaltata</name>
    <dbReference type="NCBI Taxonomy" id="3140882"/>
    <lineage>
        <taxon>Eukaryota</taxon>
        <taxon>Viridiplantae</taxon>
        <taxon>Streptophyta</taxon>
        <taxon>Embryophyta</taxon>
        <taxon>Tracheophyta</taxon>
        <taxon>Lycopodiopsida</taxon>
        <taxon>Selaginellales</taxon>
        <taxon>Selaginellaceae</taxon>
        <taxon>Gymnogynoideae</taxon>
        <taxon>Megaloselaginella</taxon>
    </lineage>
</organism>
<evidence type="ECO:0000259" key="8">
    <source>
        <dbReference type="Pfam" id="PF00189"/>
    </source>
</evidence>
<dbReference type="CDD" id="cd02412">
    <property type="entry name" value="KH-II_30S_S3"/>
    <property type="match status" value="1"/>
</dbReference>
<accession>A0A7T8G019</accession>
<evidence type="ECO:0000256" key="4">
    <source>
        <dbReference type="ARBA" id="ARBA00035154"/>
    </source>
</evidence>
<dbReference type="InterPro" id="IPR001351">
    <property type="entry name" value="Ribosomal_uS3_C"/>
</dbReference>
<dbReference type="InterPro" id="IPR018280">
    <property type="entry name" value="Ribosomal_uS3_CS"/>
</dbReference>
<dbReference type="SUPFAM" id="SSF54814">
    <property type="entry name" value="Prokaryotic type KH domain (KH-domain type II)"/>
    <property type="match status" value="1"/>
</dbReference>
<evidence type="ECO:0000256" key="5">
    <source>
        <dbReference type="HAMAP-Rule" id="MF_01309"/>
    </source>
</evidence>
<keyword evidence="3 5" id="KW-0687">Ribonucleoprotein</keyword>
<dbReference type="GO" id="GO:0022627">
    <property type="term" value="C:cytosolic small ribosomal subunit"/>
    <property type="evidence" value="ECO:0007669"/>
    <property type="project" value="TreeGrafter"/>
</dbReference>
<evidence type="ECO:0000313" key="9">
    <source>
        <dbReference type="EMBL" id="QQP17291.1"/>
    </source>
</evidence>
<evidence type="ECO:0000256" key="6">
    <source>
        <dbReference type="RuleBase" id="RU003624"/>
    </source>
</evidence>
<comment type="subcellular location">
    <subcellularLocation>
        <location evidence="5 7">Plastid</location>
        <location evidence="5 7">Chloroplast</location>
    </subcellularLocation>
</comment>
<dbReference type="InterPro" id="IPR009019">
    <property type="entry name" value="KH_sf_prok-type"/>
</dbReference>
<keyword evidence="7 9" id="KW-0150">Chloroplast</keyword>
<protein>
    <recommendedName>
        <fullName evidence="4 5">Small ribosomal subunit protein uS3c</fullName>
    </recommendedName>
</protein>
<gene>
    <name evidence="5 9" type="primary">rps3</name>
</gene>
<keyword evidence="7 9" id="KW-0934">Plastid</keyword>
<dbReference type="Gene3D" id="3.30.300.20">
    <property type="match status" value="1"/>
</dbReference>